<comment type="caution">
    <text evidence="1">The sequence shown here is derived from an EMBL/GenBank/DDBJ whole genome shotgun (WGS) entry which is preliminary data.</text>
</comment>
<evidence type="ECO:0000313" key="1">
    <source>
        <dbReference type="EMBL" id="KAL1488522.1"/>
    </source>
</evidence>
<evidence type="ECO:0000313" key="2">
    <source>
        <dbReference type="Proteomes" id="UP001566132"/>
    </source>
</evidence>
<dbReference type="AlphaFoldDB" id="A0ABD1E3K0"/>
<reference evidence="1 2" key="1">
    <citation type="submission" date="2024-05" db="EMBL/GenBank/DDBJ databases">
        <title>Genetic variation in Jamaican populations of the coffee berry borer (Hypothenemus hampei).</title>
        <authorList>
            <person name="Errbii M."/>
            <person name="Myrie A."/>
        </authorList>
    </citation>
    <scope>NUCLEOTIDE SEQUENCE [LARGE SCALE GENOMIC DNA]</scope>
    <source>
        <strain evidence="1">JA-Hopewell-2020-01-JO</strain>
        <tissue evidence="1">Whole body</tissue>
    </source>
</reference>
<organism evidence="1 2">
    <name type="scientific">Hypothenemus hampei</name>
    <name type="common">Coffee berry borer</name>
    <dbReference type="NCBI Taxonomy" id="57062"/>
    <lineage>
        <taxon>Eukaryota</taxon>
        <taxon>Metazoa</taxon>
        <taxon>Ecdysozoa</taxon>
        <taxon>Arthropoda</taxon>
        <taxon>Hexapoda</taxon>
        <taxon>Insecta</taxon>
        <taxon>Pterygota</taxon>
        <taxon>Neoptera</taxon>
        <taxon>Endopterygota</taxon>
        <taxon>Coleoptera</taxon>
        <taxon>Polyphaga</taxon>
        <taxon>Cucujiformia</taxon>
        <taxon>Curculionidae</taxon>
        <taxon>Scolytinae</taxon>
        <taxon>Hypothenemus</taxon>
    </lineage>
</organism>
<protein>
    <submittedName>
        <fullName evidence="1">Uncharacterized protein</fullName>
    </submittedName>
</protein>
<name>A0ABD1E3K0_HYPHA</name>
<keyword evidence="2" id="KW-1185">Reference proteome</keyword>
<gene>
    <name evidence="1" type="ORF">ABEB36_014988</name>
</gene>
<dbReference type="Proteomes" id="UP001566132">
    <property type="component" value="Unassembled WGS sequence"/>
</dbReference>
<dbReference type="EMBL" id="JBDJPC010000014">
    <property type="protein sequence ID" value="KAL1488522.1"/>
    <property type="molecule type" value="Genomic_DNA"/>
</dbReference>
<accession>A0ABD1E3K0</accession>
<sequence>MRYFIFIQLWLRSQFVYEFQADACEDGSVRYLTDHYVQIFLDHPYDVAFLRVITRSVHTHENVRLDTAGDSTGVRVTSLFYNYLVSAPGEQFKHIGTDSAMKPGFSVWITGDLSAIFAAFPSEDWLRQCVRFPYHWVMRLFAL</sequence>
<proteinExistence type="predicted"/>